<dbReference type="CDD" id="cd00130">
    <property type="entry name" value="PAS"/>
    <property type="match status" value="1"/>
</dbReference>
<dbReference type="Gene3D" id="2.40.30.170">
    <property type="match status" value="1"/>
</dbReference>
<evidence type="ECO:0000313" key="8">
    <source>
        <dbReference type="Proteomes" id="UP000318307"/>
    </source>
</evidence>
<keyword evidence="4" id="KW-0812">Transmembrane</keyword>
<dbReference type="NCBIfam" id="TIGR00229">
    <property type="entry name" value="sensory_box"/>
    <property type="match status" value="1"/>
</dbReference>
<dbReference type="OrthoDB" id="5409683at2"/>
<evidence type="ECO:0000259" key="6">
    <source>
        <dbReference type="PROSITE" id="PS50113"/>
    </source>
</evidence>
<comment type="subcellular location">
    <subcellularLocation>
        <location evidence="1">Cell envelope</location>
    </subcellularLocation>
</comment>
<name>A0A562R2S9_9BACT</name>
<dbReference type="Pfam" id="PF25917">
    <property type="entry name" value="BSH_RND"/>
    <property type="match status" value="1"/>
</dbReference>
<dbReference type="PANTHER" id="PTHR32347">
    <property type="entry name" value="EFFLUX SYSTEM COMPONENT YKNX-RELATED"/>
    <property type="match status" value="1"/>
</dbReference>
<dbReference type="InterPro" id="IPR000014">
    <property type="entry name" value="PAS"/>
</dbReference>
<dbReference type="Proteomes" id="UP000318307">
    <property type="component" value="Unassembled WGS sequence"/>
</dbReference>
<keyword evidence="2 3" id="KW-0175">Coiled coil</keyword>
<keyword evidence="4" id="KW-1133">Transmembrane helix</keyword>
<dbReference type="Pfam" id="PF13426">
    <property type="entry name" value="PAS_9"/>
    <property type="match status" value="1"/>
</dbReference>
<dbReference type="InterPro" id="IPR050465">
    <property type="entry name" value="UPF0194_transport"/>
</dbReference>
<sequence length="587" mass="64401">MHTTPDIQKDFHQSVLDNMKDGVMALNFQGSITLFNPAAAAILGLDASLVRGHTFAEVFLAAEEDNDAFNQKVLDAVTRKKVGQRETVAFIRPDGREMTLSLSSSWLHREEEREATGVVVVFSDITELTVLQEQERENARKLARAYEEIEASNLRLTGLLKKVQMVRGLATAGIILFFVGLGYFHFQGFSNLSSPAKETPPPRALAEGSQGIHTVKTSPVSSSISLSGRLQPLEEIMLTAPFDGRILERHFAFGQVVEKGDLLLLLDVSETKMKLREAKSSYIKVLQNYEQLVTWEESTEMARARRSLQRAESSLENHIRQLEEATLLFDRGIIPAQELDRAKQQVETSRMDLISSREEMASTLKKASPENLSIAKMELDNARIRLDELESLISQAEVRAPVSGVVIQPVTEESKKQSLDQGARVQAGTALFALGDLSGLKVFSRVDEVEIGRLSLNQKVRARGDAFPGILLEGHLSHISAQATSGGGREAPGFDVQVTLPELSKEAASAIRVGMSADLEILVYDNPQALLVPLYLVRPAGSHAMVRVVKDDGSMEERKVTTGITTLGAVEILSGLEPGERLGGWTP</sequence>
<dbReference type="InterPro" id="IPR000700">
    <property type="entry name" value="PAS-assoc_C"/>
</dbReference>
<dbReference type="InterPro" id="IPR058627">
    <property type="entry name" value="MdtA-like_C"/>
</dbReference>
<feature type="coiled-coil region" evidence="3">
    <location>
        <begin position="372"/>
        <end position="399"/>
    </location>
</feature>
<gene>
    <name evidence="7" type="ORF">LZ24_03238</name>
</gene>
<dbReference type="InterPro" id="IPR058625">
    <property type="entry name" value="MdtA-like_BSH"/>
</dbReference>
<keyword evidence="8" id="KW-1185">Reference proteome</keyword>
<dbReference type="SMART" id="SM00091">
    <property type="entry name" value="PAS"/>
    <property type="match status" value="1"/>
</dbReference>
<protein>
    <submittedName>
        <fullName evidence="7">RND family efflux transporter MFP subunit</fullName>
    </submittedName>
</protein>
<dbReference type="Gene3D" id="1.10.287.470">
    <property type="entry name" value="Helix hairpin bin"/>
    <property type="match status" value="1"/>
</dbReference>
<evidence type="ECO:0000259" key="5">
    <source>
        <dbReference type="PROSITE" id="PS50112"/>
    </source>
</evidence>
<feature type="transmembrane region" description="Helical" evidence="4">
    <location>
        <begin position="165"/>
        <end position="186"/>
    </location>
</feature>
<dbReference type="SUPFAM" id="SSF111369">
    <property type="entry name" value="HlyD-like secretion proteins"/>
    <property type="match status" value="1"/>
</dbReference>
<dbReference type="AlphaFoldDB" id="A0A562R2S9"/>
<dbReference type="Gene3D" id="2.40.420.20">
    <property type="match status" value="1"/>
</dbReference>
<evidence type="ECO:0000256" key="1">
    <source>
        <dbReference type="ARBA" id="ARBA00004196"/>
    </source>
</evidence>
<comment type="caution">
    <text evidence="7">The sequence shown here is derived from an EMBL/GenBank/DDBJ whole genome shotgun (WGS) entry which is preliminary data.</text>
</comment>
<dbReference type="Pfam" id="PF25967">
    <property type="entry name" value="RND-MFP_C"/>
    <property type="match status" value="1"/>
</dbReference>
<dbReference type="EMBL" id="VLLC01000048">
    <property type="protein sequence ID" value="TWI63402.1"/>
    <property type="molecule type" value="Genomic_DNA"/>
</dbReference>
<dbReference type="PROSITE" id="PS50112">
    <property type="entry name" value="PAS"/>
    <property type="match status" value="1"/>
</dbReference>
<dbReference type="Gene3D" id="3.30.450.20">
    <property type="entry name" value="PAS domain"/>
    <property type="match status" value="1"/>
</dbReference>
<dbReference type="GO" id="GO:0030313">
    <property type="term" value="C:cell envelope"/>
    <property type="evidence" value="ECO:0007669"/>
    <property type="project" value="UniProtKB-SubCell"/>
</dbReference>
<evidence type="ECO:0000256" key="4">
    <source>
        <dbReference type="SAM" id="Phobius"/>
    </source>
</evidence>
<dbReference type="InterPro" id="IPR035965">
    <property type="entry name" value="PAS-like_dom_sf"/>
</dbReference>
<evidence type="ECO:0000313" key="7">
    <source>
        <dbReference type="EMBL" id="TWI63402.1"/>
    </source>
</evidence>
<evidence type="ECO:0000256" key="3">
    <source>
        <dbReference type="SAM" id="Coils"/>
    </source>
</evidence>
<reference evidence="7 8" key="1">
    <citation type="submission" date="2019-07" db="EMBL/GenBank/DDBJ databases">
        <title>Genome sequencing of 100 strains of the haloalkaliphilic chemolithoautotrophic sulfur-oxidizing bacterium Thioalkalivibrio.</title>
        <authorList>
            <person name="Muyzer G."/>
        </authorList>
    </citation>
    <scope>NUCLEOTIDE SEQUENCE [LARGE SCALE GENOMIC DNA]</scope>
    <source>
        <strain evidence="7 8">ASO4-4</strain>
    </source>
</reference>
<dbReference type="SUPFAM" id="SSF55785">
    <property type="entry name" value="PYP-like sensor domain (PAS domain)"/>
    <property type="match status" value="1"/>
</dbReference>
<feature type="domain" description="PAC" evidence="6">
    <location>
        <begin position="84"/>
        <end position="137"/>
    </location>
</feature>
<dbReference type="PANTHER" id="PTHR32347:SF23">
    <property type="entry name" value="BLL5650 PROTEIN"/>
    <property type="match status" value="1"/>
</dbReference>
<proteinExistence type="predicted"/>
<dbReference type="SUPFAM" id="SSF56954">
    <property type="entry name" value="Outer membrane efflux proteins (OEP)"/>
    <property type="match status" value="1"/>
</dbReference>
<organism evidence="7 8">
    <name type="scientific">Desulfobotulus alkaliphilus</name>
    <dbReference type="NCBI Taxonomy" id="622671"/>
    <lineage>
        <taxon>Bacteria</taxon>
        <taxon>Pseudomonadati</taxon>
        <taxon>Thermodesulfobacteriota</taxon>
        <taxon>Desulfobacteria</taxon>
        <taxon>Desulfobacterales</taxon>
        <taxon>Desulfobacteraceae</taxon>
        <taxon>Desulfobotulus</taxon>
    </lineage>
</organism>
<feature type="coiled-coil region" evidence="3">
    <location>
        <begin position="301"/>
        <end position="328"/>
    </location>
</feature>
<feature type="domain" description="PAS" evidence="5">
    <location>
        <begin position="8"/>
        <end position="80"/>
    </location>
</feature>
<dbReference type="RefSeq" id="WP_144686711.1">
    <property type="nucleotide sequence ID" value="NZ_VLLC01000048.1"/>
</dbReference>
<dbReference type="PROSITE" id="PS50113">
    <property type="entry name" value="PAC"/>
    <property type="match status" value="1"/>
</dbReference>
<accession>A0A562R2S9</accession>
<keyword evidence="4" id="KW-0472">Membrane</keyword>
<evidence type="ECO:0000256" key="2">
    <source>
        <dbReference type="ARBA" id="ARBA00023054"/>
    </source>
</evidence>